<comment type="caution">
    <text evidence="9">The sequence shown here is derived from an EMBL/GenBank/DDBJ whole genome shotgun (WGS) entry which is preliminary data.</text>
</comment>
<dbReference type="Pfam" id="PF00140">
    <property type="entry name" value="Sigma70_r1_2"/>
    <property type="match status" value="1"/>
</dbReference>
<comment type="subunit">
    <text evidence="6">Interacts with the RNA polymerase core enzyme.</text>
</comment>
<keyword evidence="2 6" id="KW-0805">Transcription regulation</keyword>
<protein>
    <recommendedName>
        <fullName evidence="6">RNA polymerase sigma factor RpoS</fullName>
    </recommendedName>
    <alternativeName>
        <fullName evidence="6">Sigma S</fullName>
    </alternativeName>
    <alternativeName>
        <fullName evidence="6">Sigma-38</fullName>
    </alternativeName>
</protein>
<dbReference type="InterPro" id="IPR012761">
    <property type="entry name" value="RNA_pol_sigma_RpoS"/>
</dbReference>
<dbReference type="InterPro" id="IPR050239">
    <property type="entry name" value="Sigma-70_RNA_pol_init_factors"/>
</dbReference>
<dbReference type="PROSITE" id="PS00715">
    <property type="entry name" value="SIGMA70_1"/>
    <property type="match status" value="1"/>
</dbReference>
<organism evidence="9 10">
    <name type="scientific">Ramlibacter alkalitolerans</name>
    <dbReference type="NCBI Taxonomy" id="2039631"/>
    <lineage>
        <taxon>Bacteria</taxon>
        <taxon>Pseudomonadati</taxon>
        <taxon>Pseudomonadota</taxon>
        <taxon>Betaproteobacteria</taxon>
        <taxon>Burkholderiales</taxon>
        <taxon>Comamonadaceae</taxon>
        <taxon>Ramlibacter</taxon>
    </lineage>
</organism>
<evidence type="ECO:0000256" key="4">
    <source>
        <dbReference type="ARBA" id="ARBA00023125"/>
    </source>
</evidence>
<dbReference type="RefSeq" id="WP_201692696.1">
    <property type="nucleotide sequence ID" value="NZ_JAEQND010000015.1"/>
</dbReference>
<feature type="DNA-binding region" description="H-T-H motif" evidence="6">
    <location>
        <begin position="294"/>
        <end position="313"/>
    </location>
</feature>
<dbReference type="Gene3D" id="1.10.10.10">
    <property type="entry name" value="Winged helix-like DNA-binding domain superfamily/Winged helix DNA-binding domain"/>
    <property type="match status" value="2"/>
</dbReference>
<dbReference type="InterPro" id="IPR009042">
    <property type="entry name" value="RNA_pol_sigma70_r1_2"/>
</dbReference>
<dbReference type="SUPFAM" id="SSF88659">
    <property type="entry name" value="Sigma3 and sigma4 domains of RNA polymerase sigma factors"/>
    <property type="match status" value="2"/>
</dbReference>
<name>A0ABS1JV35_9BURK</name>
<comment type="function">
    <text evidence="6">Sigma factors are initiation factors that promote the attachment of RNA polymerase to specific initiation sites and are then released. This sigma factor is the master transcriptional regulator of the stationary phase and the general stress response.</text>
</comment>
<feature type="region of interest" description="Sigma-70 factor domain-2" evidence="6">
    <location>
        <begin position="90"/>
        <end position="160"/>
    </location>
</feature>
<feature type="short sequence motif" description="Interaction with polymerase core subunit RpoC" evidence="6">
    <location>
        <begin position="114"/>
        <end position="117"/>
    </location>
</feature>
<dbReference type="Pfam" id="PF04542">
    <property type="entry name" value="Sigma70_r2"/>
    <property type="match status" value="1"/>
</dbReference>
<dbReference type="InterPro" id="IPR014284">
    <property type="entry name" value="RNA_pol_sigma-70_dom"/>
</dbReference>
<dbReference type="Proteomes" id="UP000622707">
    <property type="component" value="Unassembled WGS sequence"/>
</dbReference>
<dbReference type="SUPFAM" id="SSF88946">
    <property type="entry name" value="Sigma2 domain of RNA polymerase sigma factors"/>
    <property type="match status" value="1"/>
</dbReference>
<dbReference type="EMBL" id="JAEQND010000015">
    <property type="protein sequence ID" value="MBL0428067.1"/>
    <property type="molecule type" value="Genomic_DNA"/>
</dbReference>
<evidence type="ECO:0000256" key="3">
    <source>
        <dbReference type="ARBA" id="ARBA00023082"/>
    </source>
</evidence>
<comment type="subcellular location">
    <subcellularLocation>
        <location evidence="6">Cytoplasm</location>
    </subcellularLocation>
</comment>
<dbReference type="NCBIfam" id="TIGR02394">
    <property type="entry name" value="rpoS_proteo"/>
    <property type="match status" value="1"/>
</dbReference>
<keyword evidence="1 6" id="KW-0963">Cytoplasm</keyword>
<accession>A0ABS1JV35</accession>
<dbReference type="CDD" id="cd06171">
    <property type="entry name" value="Sigma70_r4"/>
    <property type="match status" value="1"/>
</dbReference>
<proteinExistence type="inferred from homology"/>
<dbReference type="PRINTS" id="PR00046">
    <property type="entry name" value="SIGMA70FCT"/>
</dbReference>
<feature type="domain" description="RNA polymerase sigma-70" evidence="8">
    <location>
        <begin position="114"/>
        <end position="127"/>
    </location>
</feature>
<dbReference type="InterPro" id="IPR007630">
    <property type="entry name" value="RNA_pol_sigma70_r4"/>
</dbReference>
<gene>
    <name evidence="6 9" type="primary">rpoS</name>
    <name evidence="9" type="ORF">JI746_23370</name>
</gene>
<comment type="similarity">
    <text evidence="6">Belongs to the sigma-70 factor family. RpoS subfamily.</text>
</comment>
<dbReference type="NCBIfam" id="TIGR02937">
    <property type="entry name" value="sigma70-ECF"/>
    <property type="match status" value="1"/>
</dbReference>
<evidence type="ECO:0000256" key="7">
    <source>
        <dbReference type="SAM" id="MobiDB-lite"/>
    </source>
</evidence>
<feature type="region of interest" description="Sigma-70 factor domain-1" evidence="6">
    <location>
        <begin position="52"/>
        <end position="85"/>
    </location>
</feature>
<comment type="caution">
    <text evidence="6">Lacks conserved residue(s) required for the propagation of feature annotation.</text>
</comment>
<keyword evidence="10" id="KW-1185">Reference proteome</keyword>
<dbReference type="PANTHER" id="PTHR30603">
    <property type="entry name" value="RNA POLYMERASE SIGMA FACTOR RPO"/>
    <property type="match status" value="1"/>
</dbReference>
<evidence type="ECO:0000256" key="5">
    <source>
        <dbReference type="ARBA" id="ARBA00023163"/>
    </source>
</evidence>
<evidence type="ECO:0000256" key="1">
    <source>
        <dbReference type="ARBA" id="ARBA00022490"/>
    </source>
</evidence>
<keyword evidence="5 6" id="KW-0804">Transcription</keyword>
<dbReference type="Gene3D" id="1.10.601.10">
    <property type="entry name" value="RNA Polymerase Primary Sigma Factor"/>
    <property type="match status" value="1"/>
</dbReference>
<evidence type="ECO:0000256" key="6">
    <source>
        <dbReference type="HAMAP-Rule" id="MF_00959"/>
    </source>
</evidence>
<evidence type="ECO:0000313" key="9">
    <source>
        <dbReference type="EMBL" id="MBL0428067.1"/>
    </source>
</evidence>
<dbReference type="PANTHER" id="PTHR30603:SF67">
    <property type="entry name" value="RNA POLYMERASE SIGMA FACTOR RPOS"/>
    <property type="match status" value="1"/>
</dbReference>
<reference evidence="9 10" key="1">
    <citation type="journal article" date="2017" name="Int. J. Syst. Evol. Microbiol.">
        <title>Ramlibacter alkalitolerans sp. nov., alkali-tolerant bacterium isolated from soil of ginseng.</title>
        <authorList>
            <person name="Lee D.H."/>
            <person name="Cha C.J."/>
        </authorList>
    </citation>
    <scope>NUCLEOTIDE SEQUENCE [LARGE SCALE GENOMIC DNA]</scope>
    <source>
        <strain evidence="9 10">KACC 19305</strain>
    </source>
</reference>
<evidence type="ECO:0000259" key="8">
    <source>
        <dbReference type="PROSITE" id="PS00715"/>
    </source>
</evidence>
<dbReference type="InterPro" id="IPR013325">
    <property type="entry name" value="RNA_pol_sigma_r2"/>
</dbReference>
<dbReference type="InterPro" id="IPR036388">
    <property type="entry name" value="WH-like_DNA-bd_sf"/>
</dbReference>
<evidence type="ECO:0000256" key="2">
    <source>
        <dbReference type="ARBA" id="ARBA00023015"/>
    </source>
</evidence>
<feature type="region of interest" description="Sigma-70 factor domain-4" evidence="6">
    <location>
        <begin position="268"/>
        <end position="321"/>
    </location>
</feature>
<keyword evidence="3 6" id="KW-0731">Sigma factor</keyword>
<dbReference type="InterPro" id="IPR007627">
    <property type="entry name" value="RNA_pol_sigma70_r2"/>
</dbReference>
<dbReference type="InterPro" id="IPR007624">
    <property type="entry name" value="RNA_pol_sigma70_r3"/>
</dbReference>
<evidence type="ECO:0000313" key="10">
    <source>
        <dbReference type="Proteomes" id="UP000622707"/>
    </source>
</evidence>
<dbReference type="Pfam" id="PF04539">
    <property type="entry name" value="Sigma70_r3"/>
    <property type="match status" value="1"/>
</dbReference>
<sequence>MKRRTAHDAAAPGGGRNGAEDPLADEPPVAAEPPAEEASRDLPADFSGESSDTLTLYLRDVRRTSLFTAQEEFEAATRARAGDFAARQSMIEHNLRLVVSIAKSYLGRGVPLSDLIEEGNLGLMHAIGKFEPERGFRFSTYATWWIRQAVERAVMNQGRVIRLPVHVVRELQQVLRARRTLENDPAFAGRNGNEAEGVRVEDVAALLGRDVQEVAQLLALAETPRSLDAAIDRSDDEHTLGDFMADELAVDPTGAMQNREVEQLLSGWIEALTQREREVLEGRFGLHQREPETLEVLSERLGLTRERVRQIQNEAMTKLRRQMVRKGIDREALF</sequence>
<dbReference type="HAMAP" id="MF_00959">
    <property type="entry name" value="Sigma70_RpoS"/>
    <property type="match status" value="1"/>
</dbReference>
<feature type="region of interest" description="Disordered" evidence="7">
    <location>
        <begin position="1"/>
        <end position="48"/>
    </location>
</feature>
<keyword evidence="4 6" id="KW-0238">DNA-binding</keyword>
<dbReference type="Pfam" id="PF04545">
    <property type="entry name" value="Sigma70_r4"/>
    <property type="match status" value="1"/>
</dbReference>
<dbReference type="InterPro" id="IPR000943">
    <property type="entry name" value="RNA_pol_sigma70"/>
</dbReference>
<dbReference type="InterPro" id="IPR013324">
    <property type="entry name" value="RNA_pol_sigma_r3/r4-like"/>
</dbReference>